<organism evidence="2 3">
    <name type="scientific">Sutterella parvirubra YIT 11816</name>
    <dbReference type="NCBI Taxonomy" id="762967"/>
    <lineage>
        <taxon>Bacteria</taxon>
        <taxon>Pseudomonadati</taxon>
        <taxon>Pseudomonadota</taxon>
        <taxon>Betaproteobacteria</taxon>
        <taxon>Burkholderiales</taxon>
        <taxon>Sutterellaceae</taxon>
        <taxon>Sutterella</taxon>
    </lineage>
</organism>
<accession>H3KFL7</accession>
<dbReference type="Proteomes" id="UP000004956">
    <property type="component" value="Unassembled WGS sequence"/>
</dbReference>
<gene>
    <name evidence="2" type="ORF">HMPREF9440_01536</name>
</gene>
<dbReference type="EMBL" id="AFBQ01000227">
    <property type="protein sequence ID" value="EHY31084.1"/>
    <property type="molecule type" value="Genomic_DNA"/>
</dbReference>
<name>H3KFL7_9BURK</name>
<dbReference type="HOGENOM" id="CLU_2144585_0_0_4"/>
<feature type="region of interest" description="Disordered" evidence="1">
    <location>
        <begin position="1"/>
        <end position="32"/>
    </location>
</feature>
<evidence type="ECO:0000256" key="1">
    <source>
        <dbReference type="SAM" id="MobiDB-lite"/>
    </source>
</evidence>
<proteinExistence type="predicted"/>
<feature type="region of interest" description="Disordered" evidence="1">
    <location>
        <begin position="68"/>
        <end position="90"/>
    </location>
</feature>
<evidence type="ECO:0000313" key="3">
    <source>
        <dbReference type="Proteomes" id="UP000004956"/>
    </source>
</evidence>
<protein>
    <submittedName>
        <fullName evidence="2">Uncharacterized protein</fullName>
    </submittedName>
</protein>
<dbReference type="AlphaFoldDB" id="H3KFL7"/>
<keyword evidence="3" id="KW-1185">Reference proteome</keyword>
<sequence>MKDTKSVNQEEGSGGRDVRADGPGLPEPFFARGLNGTRCPPLQAVSRALHDTTTFPVGKGNTACCRPATRGFEKTPSPPGQIRGAPRRGRAPCEDFLFGITPIGQVVGPFTR</sequence>
<evidence type="ECO:0000313" key="2">
    <source>
        <dbReference type="EMBL" id="EHY31084.1"/>
    </source>
</evidence>
<reference evidence="2 3" key="1">
    <citation type="submission" date="2011-11" db="EMBL/GenBank/DDBJ databases">
        <authorList>
            <person name="Weinstock G."/>
            <person name="Sodergren E."/>
            <person name="Clifton S."/>
            <person name="Fulton L."/>
            <person name="Fulton B."/>
            <person name="Courtney L."/>
            <person name="Fronick C."/>
            <person name="Harrison M."/>
            <person name="Strong C."/>
            <person name="Farmer C."/>
            <person name="Delahaunty K."/>
            <person name="Markovic C."/>
            <person name="Hall O."/>
            <person name="Minx P."/>
            <person name="Tomlinson C."/>
            <person name="Mitreva M."/>
            <person name="Hou S."/>
            <person name="Chen J."/>
            <person name="Wollam A."/>
            <person name="Pepin K.H."/>
            <person name="Johnson M."/>
            <person name="Bhonagiri V."/>
            <person name="Zhang X."/>
            <person name="Suruliraj S."/>
            <person name="Warren W."/>
            <person name="Chinwalla A."/>
            <person name="Mardis E.R."/>
            <person name="Wilson R.K."/>
        </authorList>
    </citation>
    <scope>NUCLEOTIDE SEQUENCE [LARGE SCALE GENOMIC DNA]</scope>
    <source>
        <strain evidence="2 3">YIT 11816</strain>
    </source>
</reference>
<comment type="caution">
    <text evidence="2">The sequence shown here is derived from an EMBL/GenBank/DDBJ whole genome shotgun (WGS) entry which is preliminary data.</text>
</comment>
<dbReference type="STRING" id="762967.HMPREF9440_01536"/>
<feature type="compositionally biased region" description="Polar residues" evidence="1">
    <location>
        <begin position="1"/>
        <end position="11"/>
    </location>
</feature>